<proteinExistence type="predicted"/>
<reference evidence="1 2" key="1">
    <citation type="journal article" date="2019" name="Emerg. Microbes Infect.">
        <title>Comprehensive subspecies identification of 175 nontuberculous mycobacteria species based on 7547 genomic profiles.</title>
        <authorList>
            <person name="Matsumoto Y."/>
            <person name="Kinjo T."/>
            <person name="Motooka D."/>
            <person name="Nabeya D."/>
            <person name="Jung N."/>
            <person name="Uechi K."/>
            <person name="Horii T."/>
            <person name="Iida T."/>
            <person name="Fujita J."/>
            <person name="Nakamura S."/>
        </authorList>
    </citation>
    <scope>NUCLEOTIDE SEQUENCE [LARGE SCALE GENOMIC DNA]</scope>
    <source>
        <strain evidence="1 2">JCM 17899</strain>
    </source>
</reference>
<gene>
    <name evidence="1" type="ORF">MSEDJ_38610</name>
</gene>
<accession>A0A7I7QU47</accession>
<evidence type="ECO:0000313" key="2">
    <source>
        <dbReference type="Proteomes" id="UP000467193"/>
    </source>
</evidence>
<dbReference type="SUPFAM" id="SSF52777">
    <property type="entry name" value="CoA-dependent acyltransferases"/>
    <property type="match status" value="1"/>
</dbReference>
<dbReference type="AlphaFoldDB" id="A0A7I7QU47"/>
<dbReference type="Proteomes" id="UP000467193">
    <property type="component" value="Chromosome"/>
</dbReference>
<dbReference type="KEGG" id="msei:MSEDJ_38610"/>
<evidence type="ECO:0000313" key="1">
    <source>
        <dbReference type="EMBL" id="BBY29765.1"/>
    </source>
</evidence>
<dbReference type="RefSeq" id="WP_163798789.1">
    <property type="nucleotide sequence ID" value="NZ_AP022588.1"/>
</dbReference>
<sequence length="205" mass="21256">MMCANLQLTDFDVDGRPALGDLAVYSAPLSDVLTMELDGAGAALGLTAEELLIAALGRAVQRCIGDGVVAVDVAGHGAALHPVSLSCAGPDDLSATDMLSGVHHAVAALSLYRAVHGVRSHGDAVADVLFALDKGDAGSAGMGHALELHAHRRDGVMVLDWWYDARSFEAYTVEEIAEQFPYALIELTSEASAPIVAGAELAMAY</sequence>
<dbReference type="Gene3D" id="3.30.559.30">
    <property type="entry name" value="Nonribosomal peptide synthetase, condensation domain"/>
    <property type="match status" value="1"/>
</dbReference>
<protein>
    <submittedName>
        <fullName evidence="1">Polyketide synthase</fullName>
    </submittedName>
</protein>
<organism evidence="1 2">
    <name type="scientific">Mycolicibacterium sediminis</name>
    <dbReference type="NCBI Taxonomy" id="1286180"/>
    <lineage>
        <taxon>Bacteria</taxon>
        <taxon>Bacillati</taxon>
        <taxon>Actinomycetota</taxon>
        <taxon>Actinomycetes</taxon>
        <taxon>Mycobacteriales</taxon>
        <taxon>Mycobacteriaceae</taxon>
        <taxon>Mycolicibacterium</taxon>
    </lineage>
</organism>
<dbReference type="EMBL" id="AP022588">
    <property type="protein sequence ID" value="BBY29765.1"/>
    <property type="molecule type" value="Genomic_DNA"/>
</dbReference>
<name>A0A7I7QU47_9MYCO</name>
<keyword evidence="2" id="KW-1185">Reference proteome</keyword>